<comment type="caution">
    <text evidence="1">The sequence shown here is derived from an EMBL/GenBank/DDBJ whole genome shotgun (WGS) entry which is preliminary data.</text>
</comment>
<reference evidence="1 2" key="1">
    <citation type="submission" date="2019-10" db="EMBL/GenBank/DDBJ databases">
        <title>New species of Slilvanegrellaceae.</title>
        <authorList>
            <person name="Pitt A."/>
            <person name="Hahn M.W."/>
        </authorList>
    </citation>
    <scope>NUCLEOTIDE SEQUENCE [LARGE SCALE GENOMIC DNA]</scope>
    <source>
        <strain evidence="1 2">SP-Ram-0.45-NSY-1</strain>
    </source>
</reference>
<protein>
    <submittedName>
        <fullName evidence="1">Uncharacterized protein</fullName>
    </submittedName>
</protein>
<dbReference type="PROSITE" id="PS51257">
    <property type="entry name" value="PROKAR_LIPOPROTEIN"/>
    <property type="match status" value="1"/>
</dbReference>
<evidence type="ECO:0000313" key="2">
    <source>
        <dbReference type="Proteomes" id="UP000437748"/>
    </source>
</evidence>
<dbReference type="AlphaFoldDB" id="A0A6N6W0J7"/>
<name>A0A6N6W0J7_9BACT</name>
<evidence type="ECO:0000313" key="1">
    <source>
        <dbReference type="EMBL" id="KAB8040808.1"/>
    </source>
</evidence>
<dbReference type="RefSeq" id="WP_153418325.1">
    <property type="nucleotide sequence ID" value="NZ_WFLM01000001.1"/>
</dbReference>
<dbReference type="EMBL" id="WFLM01000001">
    <property type="protein sequence ID" value="KAB8040808.1"/>
    <property type="molecule type" value="Genomic_DNA"/>
</dbReference>
<organism evidence="1 2">
    <name type="scientific">Silvanigrella paludirubra</name>
    <dbReference type="NCBI Taxonomy" id="2499159"/>
    <lineage>
        <taxon>Bacteria</taxon>
        <taxon>Pseudomonadati</taxon>
        <taxon>Bdellovibrionota</taxon>
        <taxon>Oligoflexia</taxon>
        <taxon>Silvanigrellales</taxon>
        <taxon>Silvanigrellaceae</taxon>
        <taxon>Silvanigrella</taxon>
    </lineage>
</organism>
<keyword evidence="2" id="KW-1185">Reference proteome</keyword>
<sequence length="256" mass="29528">MFLKNKIYYLLPLFLNIIFSISCNITDNNKTNNKDLSENNILIRSRRDFIFCSLVNNNGCTGMAVGRSNNFPTNKPYFFATSHTEEGIHTIEQILFATNFTNKICTFSYLDFGLNPCNFGYFGKNPYFIYDRNWSTGDLIAGESDGSVVPFLKFPNGNIIEIKIYLAPHGSSEFTPTFYEPKNIEQQYYKICIKDWEQTIPKKGRLIQGFMIANNYKYHFKSKEHLLESLIQYGFTTSTNDENPSILIPADNEFCP</sequence>
<gene>
    <name evidence="1" type="ORF">GCL60_02450</name>
</gene>
<accession>A0A6N6W0J7</accession>
<proteinExistence type="predicted"/>
<dbReference type="Proteomes" id="UP000437748">
    <property type="component" value="Unassembled WGS sequence"/>
</dbReference>